<evidence type="ECO:0000259" key="3">
    <source>
        <dbReference type="Pfam" id="PF04536"/>
    </source>
</evidence>
<dbReference type="InterPro" id="IPR007621">
    <property type="entry name" value="TPM_dom"/>
</dbReference>
<dbReference type="Gene3D" id="3.10.310.50">
    <property type="match status" value="1"/>
</dbReference>
<reference evidence="4 5" key="1">
    <citation type="submission" date="2018-01" db="EMBL/GenBank/DDBJ databases">
        <authorList>
            <person name="Gaut B.S."/>
            <person name="Morton B.R."/>
            <person name="Clegg M.T."/>
            <person name="Duvall M.R."/>
        </authorList>
    </citation>
    <scope>NUCLEOTIDE SEQUENCE [LARGE SCALE GENOMIC DNA]</scope>
    <source>
        <strain evidence="4">GP69</strain>
    </source>
</reference>
<keyword evidence="2" id="KW-0812">Transmembrane</keyword>
<gene>
    <name evidence="4" type="ORF">AMURIS_02960</name>
</gene>
<dbReference type="Proteomes" id="UP000236311">
    <property type="component" value="Unassembled WGS sequence"/>
</dbReference>
<evidence type="ECO:0000256" key="1">
    <source>
        <dbReference type="SAM" id="MobiDB-lite"/>
    </source>
</evidence>
<feature type="region of interest" description="Disordered" evidence="1">
    <location>
        <begin position="234"/>
        <end position="267"/>
    </location>
</feature>
<keyword evidence="2" id="KW-1133">Transmembrane helix</keyword>
<keyword evidence="2" id="KW-0472">Membrane</keyword>
<proteinExistence type="predicted"/>
<organism evidence="4 5">
    <name type="scientific">Acetatifactor muris</name>
    <dbReference type="NCBI Taxonomy" id="879566"/>
    <lineage>
        <taxon>Bacteria</taxon>
        <taxon>Bacillati</taxon>
        <taxon>Bacillota</taxon>
        <taxon>Clostridia</taxon>
        <taxon>Lachnospirales</taxon>
        <taxon>Lachnospiraceae</taxon>
        <taxon>Acetatifactor</taxon>
    </lineage>
</organism>
<name>A0A2K4ZIJ7_9FIRM</name>
<feature type="domain" description="TPM" evidence="3">
    <location>
        <begin position="49"/>
        <end position="164"/>
    </location>
</feature>
<dbReference type="Pfam" id="PF04536">
    <property type="entry name" value="TPM_phosphatase"/>
    <property type="match status" value="1"/>
</dbReference>
<dbReference type="AlphaFoldDB" id="A0A2K4ZIJ7"/>
<evidence type="ECO:0000313" key="5">
    <source>
        <dbReference type="Proteomes" id="UP000236311"/>
    </source>
</evidence>
<protein>
    <recommendedName>
        <fullName evidence="3">TPM domain-containing protein</fullName>
    </recommendedName>
</protein>
<dbReference type="EMBL" id="OFSM01000014">
    <property type="protein sequence ID" value="SOY30236.1"/>
    <property type="molecule type" value="Genomic_DNA"/>
</dbReference>
<evidence type="ECO:0000256" key="2">
    <source>
        <dbReference type="SAM" id="Phobius"/>
    </source>
</evidence>
<sequence length="267" mass="29237">MLAAVLTIMFMTTISECRAEEAGEEDRNSEEMSELVEYRNPDTGFRVLVEDDAELLTEEERRELAASMEKITAYGNVAFKSVSENSLSAERYARNYYMDRFGTESGTVFLIDMDNRKIWIHSDGAVYKVITGANADTVADNVYRLASSEEYHECAEEAFREIYALLEGEKIARPMKYISNALLALILALLLNFGLVVCFTRLRKPGEAEILSSIHRKFSHTPPNVIHTHQTKVYDPVSSDSGGGSSNSSGGSGGGSGSSGGGGGHSF</sequence>
<feature type="transmembrane region" description="Helical" evidence="2">
    <location>
        <begin position="177"/>
        <end position="199"/>
    </location>
</feature>
<evidence type="ECO:0000313" key="4">
    <source>
        <dbReference type="EMBL" id="SOY30236.1"/>
    </source>
</evidence>
<accession>A0A2K4ZIJ7</accession>
<keyword evidence="5" id="KW-1185">Reference proteome</keyword>
<feature type="compositionally biased region" description="Gly residues" evidence="1">
    <location>
        <begin position="241"/>
        <end position="267"/>
    </location>
</feature>